<organism evidence="2 3">
    <name type="scientific">Bradyrhizobium erythrophlei</name>
    <dbReference type="NCBI Taxonomy" id="1437360"/>
    <lineage>
        <taxon>Bacteria</taxon>
        <taxon>Pseudomonadati</taxon>
        <taxon>Pseudomonadota</taxon>
        <taxon>Alphaproteobacteria</taxon>
        <taxon>Hyphomicrobiales</taxon>
        <taxon>Nitrobacteraceae</taxon>
        <taxon>Bradyrhizobium</taxon>
    </lineage>
</organism>
<feature type="transmembrane region" description="Helical" evidence="1">
    <location>
        <begin position="25"/>
        <end position="49"/>
    </location>
</feature>
<dbReference type="Proteomes" id="UP000190675">
    <property type="component" value="Chromosome I"/>
</dbReference>
<keyword evidence="1" id="KW-0812">Transmembrane</keyword>
<name>A0A1M5KGB2_9BRAD</name>
<dbReference type="EMBL" id="LT670818">
    <property type="protein sequence ID" value="SHG51213.1"/>
    <property type="molecule type" value="Genomic_DNA"/>
</dbReference>
<evidence type="ECO:0000256" key="1">
    <source>
        <dbReference type="SAM" id="Phobius"/>
    </source>
</evidence>
<sequence>MAQPISTQQDVSAAIRRPGIRLPRAVSALAVAGAGLGTALLLGTLALWFHYGTAVFFETIASGVSACF</sequence>
<proteinExistence type="predicted"/>
<dbReference type="AlphaFoldDB" id="A0A1M5KGB2"/>
<gene>
    <name evidence="2" type="ORF">SAMN05444169_2810</name>
</gene>
<keyword evidence="1" id="KW-0472">Membrane</keyword>
<evidence type="ECO:0000313" key="2">
    <source>
        <dbReference type="EMBL" id="SHG51213.1"/>
    </source>
</evidence>
<keyword evidence="1" id="KW-1133">Transmembrane helix</keyword>
<protein>
    <submittedName>
        <fullName evidence="2">Uncharacterized protein</fullName>
    </submittedName>
</protein>
<accession>A0A1M5KGB2</accession>
<evidence type="ECO:0000313" key="3">
    <source>
        <dbReference type="Proteomes" id="UP000190675"/>
    </source>
</evidence>
<dbReference type="RefSeq" id="WP_079566483.1">
    <property type="nucleotide sequence ID" value="NZ_LT670818.1"/>
</dbReference>
<reference evidence="2 3" key="1">
    <citation type="submission" date="2016-11" db="EMBL/GenBank/DDBJ databases">
        <authorList>
            <person name="Jaros S."/>
            <person name="Januszkiewicz K."/>
            <person name="Wedrychowicz H."/>
        </authorList>
    </citation>
    <scope>NUCLEOTIDE SEQUENCE [LARGE SCALE GENOMIC DNA]</scope>
    <source>
        <strain evidence="2 3">GAS242</strain>
    </source>
</reference>